<evidence type="ECO:0000256" key="14">
    <source>
        <dbReference type="ARBA" id="ARBA00049255"/>
    </source>
</evidence>
<dbReference type="SMART" id="SM00896">
    <property type="entry name" value="FDX-ACB"/>
    <property type="match status" value="1"/>
</dbReference>
<feature type="domain" description="FDX-ACB" evidence="18">
    <location>
        <begin position="715"/>
        <end position="808"/>
    </location>
</feature>
<evidence type="ECO:0000259" key="18">
    <source>
        <dbReference type="PROSITE" id="PS51447"/>
    </source>
</evidence>
<dbReference type="Gene3D" id="3.30.70.380">
    <property type="entry name" value="Ferrodoxin-fold anticodon-binding domain"/>
    <property type="match status" value="1"/>
</dbReference>
<dbReference type="EMBL" id="BJYA01000011">
    <property type="protein sequence ID" value="GEN45857.1"/>
    <property type="molecule type" value="Genomic_DNA"/>
</dbReference>
<dbReference type="SMART" id="SM00874">
    <property type="entry name" value="B5"/>
    <property type="match status" value="1"/>
</dbReference>
<dbReference type="InterPro" id="IPR045864">
    <property type="entry name" value="aa-tRNA-synth_II/BPL/LPL"/>
</dbReference>
<evidence type="ECO:0000256" key="2">
    <source>
        <dbReference type="ARBA" id="ARBA00008653"/>
    </source>
</evidence>
<reference evidence="20 21" key="1">
    <citation type="submission" date="2019-07" db="EMBL/GenBank/DDBJ databases">
        <title>Whole genome shotgun sequence of Alkalibacillus haloalkaliphilus NBRC 103110.</title>
        <authorList>
            <person name="Hosoyama A."/>
            <person name="Uohara A."/>
            <person name="Ohji S."/>
            <person name="Ichikawa N."/>
        </authorList>
    </citation>
    <scope>NUCLEOTIDE SEQUENCE [LARGE SCALE GENOMIC DNA]</scope>
    <source>
        <strain evidence="20 21">NBRC 103110</strain>
    </source>
</reference>
<keyword evidence="9 15" id="KW-0067">ATP-binding</keyword>
<evidence type="ECO:0000256" key="7">
    <source>
        <dbReference type="ARBA" id="ARBA00022723"/>
    </source>
</evidence>
<evidence type="ECO:0000256" key="11">
    <source>
        <dbReference type="ARBA" id="ARBA00022884"/>
    </source>
</evidence>
<dbReference type="FunFam" id="3.30.930.10:FF:000022">
    <property type="entry name" value="Phenylalanine--tRNA ligase beta subunit"/>
    <property type="match status" value="1"/>
</dbReference>
<dbReference type="InterPro" id="IPR004532">
    <property type="entry name" value="Phe-tRNA-ligase_IIc_bsu_bact"/>
</dbReference>
<sequence>MFVSTNWLKQYVDIDHVSVNQLAEDITKTGVEVEQVFPPTMDSEHLVVGYVTQCEQHPNADKLNLCQVDVGHGETAQIVCGATNVAEGQYVIVARPGAVLPGDFKIKKAKLRGETSEGMICSLQELGVDEKYIDDEFKDGIYVIQDDVEAGQLAAPLLNLNDSIIEFDLTPNRSDCLSMIGMAYEVAAMYNQDVKLPEVNVKEDQEQSSDYIDVEIEDEQANPYYGAWIIKDLEVKPSPLWLQNRLISSGIRPINNVVDVTNYVLLEYGQPLHAFDYNRFGSQKVVTRLAKEGETIKTLDGEERSLSSHHLVITNGEEAHAIAGVMGGEDSEVQEDTTAVLLEAAYFGPQTIRQSSKEHGIRSEASVRFEKGLDITRVKEATSRAAQLLAEVGGGKVLGSIVEEGSTDWTHDQVSFSQSEMEQRIGAEISLDEMKRIVDRLQFDYEVDGETITVTAPPRRQDIKIKEDMIEEIARLYGYDNIPYTLPTGEMRQGGLTQHQKLLRQVHQYLQSTGLYEAVTYSLTTERNAERFMSPDVASLNVTPVQLAMPMSDLHSHLRLSAIPELLASLQYNVARNQYNVGLYELGSVYTQINGQGTQPEERTRVSAAVTGLWENHPWQGVKKPVDFFALKGIVEGLLEYLAVDGAQFERGQLEELHPGRTAVVKLNGDVIGYIGQVHPTVQKEHDLQETYVFDLNLEAILESSNTKEGYTPITKYPAIAQDLAFVVTQDVPAAQLEQAIMTQGQPHLHSVKVFDVYEGEHMEEGKKSIAFNLIFQNNERTLKDEEIEEARESIVKHLESEYNAVLRG</sequence>
<keyword evidence="6 15" id="KW-0436">Ligase</keyword>
<dbReference type="EC" id="6.1.1.20" evidence="15"/>
<keyword evidence="4 15" id="KW-0963">Cytoplasm</keyword>
<evidence type="ECO:0000256" key="1">
    <source>
        <dbReference type="ARBA" id="ARBA00004496"/>
    </source>
</evidence>
<dbReference type="CDD" id="cd02796">
    <property type="entry name" value="tRNA_bind_bactPheRS"/>
    <property type="match status" value="1"/>
</dbReference>
<keyword evidence="8 15" id="KW-0547">Nucleotide-binding</keyword>
<keyword evidence="7 15" id="KW-0479">Metal-binding</keyword>
<dbReference type="GO" id="GO:0000287">
    <property type="term" value="F:magnesium ion binding"/>
    <property type="evidence" value="ECO:0007669"/>
    <property type="project" value="UniProtKB-UniRule"/>
</dbReference>
<feature type="binding site" evidence="15">
    <location>
        <position position="462"/>
    </location>
    <ligand>
        <name>Mg(2+)</name>
        <dbReference type="ChEBI" id="CHEBI:18420"/>
        <note>shared with alpha subunit</note>
    </ligand>
</feature>
<comment type="catalytic activity">
    <reaction evidence="14 15">
        <text>tRNA(Phe) + L-phenylalanine + ATP = L-phenylalanyl-tRNA(Phe) + AMP + diphosphate + H(+)</text>
        <dbReference type="Rhea" id="RHEA:19413"/>
        <dbReference type="Rhea" id="RHEA-COMP:9668"/>
        <dbReference type="Rhea" id="RHEA-COMP:9699"/>
        <dbReference type="ChEBI" id="CHEBI:15378"/>
        <dbReference type="ChEBI" id="CHEBI:30616"/>
        <dbReference type="ChEBI" id="CHEBI:33019"/>
        <dbReference type="ChEBI" id="CHEBI:58095"/>
        <dbReference type="ChEBI" id="CHEBI:78442"/>
        <dbReference type="ChEBI" id="CHEBI:78531"/>
        <dbReference type="ChEBI" id="CHEBI:456215"/>
        <dbReference type="EC" id="6.1.1.20"/>
    </reaction>
</comment>
<dbReference type="InterPro" id="IPR005121">
    <property type="entry name" value="Fdx_antiC-bd"/>
</dbReference>
<evidence type="ECO:0000259" key="17">
    <source>
        <dbReference type="PROSITE" id="PS50886"/>
    </source>
</evidence>
<feature type="binding site" evidence="15">
    <location>
        <position position="468"/>
    </location>
    <ligand>
        <name>Mg(2+)</name>
        <dbReference type="ChEBI" id="CHEBI:18420"/>
        <note>shared with alpha subunit</note>
    </ligand>
</feature>
<feature type="binding site" evidence="15">
    <location>
        <position position="471"/>
    </location>
    <ligand>
        <name>Mg(2+)</name>
        <dbReference type="ChEBI" id="CHEBI:18420"/>
        <note>shared with alpha subunit</note>
    </ligand>
</feature>
<dbReference type="InterPro" id="IPR005147">
    <property type="entry name" value="tRNA_synthase_B5-dom"/>
</dbReference>
<evidence type="ECO:0000313" key="21">
    <source>
        <dbReference type="Proteomes" id="UP000321440"/>
    </source>
</evidence>
<comment type="subunit">
    <text evidence="3 15">Tetramer of two alpha and two beta subunits.</text>
</comment>
<dbReference type="InterPro" id="IPR002547">
    <property type="entry name" value="tRNA-bd_dom"/>
</dbReference>
<dbReference type="Gene3D" id="3.30.56.10">
    <property type="match status" value="2"/>
</dbReference>
<keyword evidence="21" id="KW-1185">Reference proteome</keyword>
<dbReference type="InterPro" id="IPR012340">
    <property type="entry name" value="NA-bd_OB-fold"/>
</dbReference>
<dbReference type="FunFam" id="3.30.56.10:FF:000002">
    <property type="entry name" value="Phenylalanine--tRNA ligase beta subunit"/>
    <property type="match status" value="1"/>
</dbReference>
<dbReference type="PANTHER" id="PTHR10947">
    <property type="entry name" value="PHENYLALANYL-TRNA SYNTHETASE BETA CHAIN AND LEUCINE-RICH REPEAT-CONTAINING PROTEIN 47"/>
    <property type="match status" value="1"/>
</dbReference>
<organism evidence="20 21">
    <name type="scientific">Alkalibacillus haloalkaliphilus</name>
    <dbReference type="NCBI Taxonomy" id="94136"/>
    <lineage>
        <taxon>Bacteria</taxon>
        <taxon>Bacillati</taxon>
        <taxon>Bacillota</taxon>
        <taxon>Bacilli</taxon>
        <taxon>Bacillales</taxon>
        <taxon>Bacillaceae</taxon>
        <taxon>Alkalibacillus</taxon>
    </lineage>
</organism>
<evidence type="ECO:0000313" key="20">
    <source>
        <dbReference type="EMBL" id="GEN45857.1"/>
    </source>
</evidence>
<keyword evidence="10 15" id="KW-0460">Magnesium</keyword>
<dbReference type="SUPFAM" id="SSF50249">
    <property type="entry name" value="Nucleic acid-binding proteins"/>
    <property type="match status" value="1"/>
</dbReference>
<feature type="domain" description="B5" evidence="19">
    <location>
        <begin position="409"/>
        <end position="484"/>
    </location>
</feature>
<evidence type="ECO:0000256" key="16">
    <source>
        <dbReference type="PROSITE-ProRule" id="PRU00209"/>
    </source>
</evidence>
<dbReference type="InterPro" id="IPR020825">
    <property type="entry name" value="Phe-tRNA_synthase-like_B3/B4"/>
</dbReference>
<keyword evidence="13 15" id="KW-0030">Aminoacyl-tRNA synthetase</keyword>
<dbReference type="NCBIfam" id="NF045760">
    <property type="entry name" value="YtpR"/>
    <property type="match status" value="1"/>
</dbReference>
<evidence type="ECO:0000256" key="8">
    <source>
        <dbReference type="ARBA" id="ARBA00022741"/>
    </source>
</evidence>
<evidence type="ECO:0000256" key="13">
    <source>
        <dbReference type="ARBA" id="ARBA00023146"/>
    </source>
</evidence>
<dbReference type="AlphaFoldDB" id="A0A511W4H5"/>
<evidence type="ECO:0000256" key="4">
    <source>
        <dbReference type="ARBA" id="ARBA00022490"/>
    </source>
</evidence>
<comment type="subcellular location">
    <subcellularLocation>
        <location evidence="1 15">Cytoplasm</location>
    </subcellularLocation>
</comment>
<dbReference type="InterPro" id="IPR045060">
    <property type="entry name" value="Phe-tRNA-ligase_IIc_bsu"/>
</dbReference>
<dbReference type="SUPFAM" id="SSF56037">
    <property type="entry name" value="PheT/TilS domain"/>
    <property type="match status" value="1"/>
</dbReference>
<dbReference type="HAMAP" id="MF_00283">
    <property type="entry name" value="Phe_tRNA_synth_beta1"/>
    <property type="match status" value="1"/>
</dbReference>
<dbReference type="InterPro" id="IPR009061">
    <property type="entry name" value="DNA-bd_dom_put_sf"/>
</dbReference>
<dbReference type="GO" id="GO:0005524">
    <property type="term" value="F:ATP binding"/>
    <property type="evidence" value="ECO:0007669"/>
    <property type="project" value="UniProtKB-UniRule"/>
</dbReference>
<protein>
    <recommendedName>
        <fullName evidence="15">Phenylalanine--tRNA ligase beta subunit</fullName>
        <ecNumber evidence="15">6.1.1.20</ecNumber>
    </recommendedName>
    <alternativeName>
        <fullName evidence="15">Phenylalanyl-tRNA synthetase beta subunit</fullName>
        <shortName evidence="15">PheRS</shortName>
    </alternativeName>
</protein>
<comment type="cofactor">
    <cofactor evidence="15">
        <name>Mg(2+)</name>
        <dbReference type="ChEBI" id="CHEBI:18420"/>
    </cofactor>
    <text evidence="15">Binds 2 magnesium ions per tetramer.</text>
</comment>
<dbReference type="PROSITE" id="PS50886">
    <property type="entry name" value="TRBD"/>
    <property type="match status" value="1"/>
</dbReference>
<evidence type="ECO:0000256" key="12">
    <source>
        <dbReference type="ARBA" id="ARBA00022917"/>
    </source>
</evidence>
<evidence type="ECO:0000256" key="9">
    <source>
        <dbReference type="ARBA" id="ARBA00022840"/>
    </source>
</evidence>
<dbReference type="OrthoDB" id="9805455at2"/>
<comment type="caution">
    <text evidence="20">The sequence shown here is derived from an EMBL/GenBank/DDBJ whole genome shotgun (WGS) entry which is preliminary data.</text>
</comment>
<dbReference type="FunFam" id="2.40.50.140:FF:000045">
    <property type="entry name" value="Phenylalanine--tRNA ligase beta subunit"/>
    <property type="match status" value="1"/>
</dbReference>
<dbReference type="PROSITE" id="PS51447">
    <property type="entry name" value="FDX_ACB"/>
    <property type="match status" value="1"/>
</dbReference>
<keyword evidence="5 16" id="KW-0820">tRNA-binding</keyword>
<accession>A0A511W4H5</accession>
<evidence type="ECO:0000256" key="5">
    <source>
        <dbReference type="ARBA" id="ARBA00022555"/>
    </source>
</evidence>
<dbReference type="NCBIfam" id="TIGR00472">
    <property type="entry name" value="pheT_bact"/>
    <property type="match status" value="1"/>
</dbReference>
<dbReference type="InterPro" id="IPR005146">
    <property type="entry name" value="B3/B4_tRNA-bd"/>
</dbReference>
<dbReference type="Pfam" id="PF03483">
    <property type="entry name" value="B3_4"/>
    <property type="match status" value="1"/>
</dbReference>
<gene>
    <name evidence="15 20" type="primary">pheT</name>
    <name evidence="20" type="ORF">AHA02nite_16330</name>
</gene>
<dbReference type="FunFam" id="3.30.70.380:FF:000001">
    <property type="entry name" value="Phenylalanine--tRNA ligase beta subunit"/>
    <property type="match status" value="1"/>
</dbReference>
<dbReference type="GO" id="GO:0006432">
    <property type="term" value="P:phenylalanyl-tRNA aminoacylation"/>
    <property type="evidence" value="ECO:0007669"/>
    <property type="project" value="UniProtKB-UniRule"/>
</dbReference>
<dbReference type="SUPFAM" id="SSF46955">
    <property type="entry name" value="Putative DNA-binding domain"/>
    <property type="match status" value="1"/>
</dbReference>
<comment type="similarity">
    <text evidence="2 15">Belongs to the phenylalanyl-tRNA synthetase beta subunit family. Type 1 subfamily.</text>
</comment>
<dbReference type="SUPFAM" id="SSF54991">
    <property type="entry name" value="Anticodon-binding domain of PheRS"/>
    <property type="match status" value="1"/>
</dbReference>
<dbReference type="CDD" id="cd00769">
    <property type="entry name" value="PheRS_beta_core"/>
    <property type="match status" value="1"/>
</dbReference>
<feature type="domain" description="TRNA-binding" evidence="17">
    <location>
        <begin position="40"/>
        <end position="155"/>
    </location>
</feature>
<dbReference type="InterPro" id="IPR033714">
    <property type="entry name" value="tRNA_bind_bactPheRS"/>
</dbReference>
<dbReference type="InterPro" id="IPR036690">
    <property type="entry name" value="Fdx_antiC-bd_sf"/>
</dbReference>
<dbReference type="SMART" id="SM00873">
    <property type="entry name" value="B3_4"/>
    <property type="match status" value="1"/>
</dbReference>
<dbReference type="Pfam" id="PF01588">
    <property type="entry name" value="tRNA_bind"/>
    <property type="match status" value="1"/>
</dbReference>
<dbReference type="FunFam" id="3.50.40.10:FF:000001">
    <property type="entry name" value="Phenylalanine--tRNA ligase beta subunit"/>
    <property type="match status" value="1"/>
</dbReference>
<dbReference type="Gene3D" id="3.30.930.10">
    <property type="entry name" value="Bira Bifunctional Protein, Domain 2"/>
    <property type="match status" value="1"/>
</dbReference>
<keyword evidence="11 16" id="KW-0694">RNA-binding</keyword>
<keyword evidence="12 15" id="KW-0648">Protein biosynthesis</keyword>
<dbReference type="GO" id="GO:0000049">
    <property type="term" value="F:tRNA binding"/>
    <property type="evidence" value="ECO:0007669"/>
    <property type="project" value="UniProtKB-UniRule"/>
</dbReference>
<dbReference type="GO" id="GO:0140096">
    <property type="term" value="F:catalytic activity, acting on a protein"/>
    <property type="evidence" value="ECO:0007669"/>
    <property type="project" value="UniProtKB-ARBA"/>
</dbReference>
<evidence type="ECO:0000256" key="3">
    <source>
        <dbReference type="ARBA" id="ARBA00011209"/>
    </source>
</evidence>
<name>A0A511W4H5_9BACI</name>
<dbReference type="Pfam" id="PF03484">
    <property type="entry name" value="B5"/>
    <property type="match status" value="1"/>
</dbReference>
<dbReference type="Pfam" id="PF03147">
    <property type="entry name" value="FDX-ACB"/>
    <property type="match status" value="1"/>
</dbReference>
<dbReference type="Proteomes" id="UP000321440">
    <property type="component" value="Unassembled WGS sequence"/>
</dbReference>
<evidence type="ECO:0000256" key="10">
    <source>
        <dbReference type="ARBA" id="ARBA00022842"/>
    </source>
</evidence>
<feature type="binding site" evidence="15">
    <location>
        <position position="472"/>
    </location>
    <ligand>
        <name>Mg(2+)</name>
        <dbReference type="ChEBI" id="CHEBI:18420"/>
        <note>shared with alpha subunit</note>
    </ligand>
</feature>
<dbReference type="Gene3D" id="2.40.50.140">
    <property type="entry name" value="Nucleic acid-binding proteins"/>
    <property type="match status" value="1"/>
</dbReference>
<evidence type="ECO:0000256" key="15">
    <source>
        <dbReference type="HAMAP-Rule" id="MF_00283"/>
    </source>
</evidence>
<dbReference type="PANTHER" id="PTHR10947:SF0">
    <property type="entry name" value="PHENYLALANINE--TRNA LIGASE BETA SUBUNIT"/>
    <property type="match status" value="1"/>
</dbReference>
<dbReference type="SUPFAM" id="SSF55681">
    <property type="entry name" value="Class II aaRS and biotin synthetases"/>
    <property type="match status" value="1"/>
</dbReference>
<dbReference type="Gene3D" id="3.50.40.10">
    <property type="entry name" value="Phenylalanyl-trna Synthetase, Chain B, domain 3"/>
    <property type="match status" value="1"/>
</dbReference>
<dbReference type="PROSITE" id="PS51483">
    <property type="entry name" value="B5"/>
    <property type="match status" value="1"/>
</dbReference>
<dbReference type="GO" id="GO:0016740">
    <property type="term" value="F:transferase activity"/>
    <property type="evidence" value="ECO:0007669"/>
    <property type="project" value="UniProtKB-ARBA"/>
</dbReference>
<proteinExistence type="inferred from homology"/>
<dbReference type="RefSeq" id="WP_146816159.1">
    <property type="nucleotide sequence ID" value="NZ_BJYA01000011.1"/>
</dbReference>
<evidence type="ECO:0000256" key="6">
    <source>
        <dbReference type="ARBA" id="ARBA00022598"/>
    </source>
</evidence>
<evidence type="ECO:0000259" key="19">
    <source>
        <dbReference type="PROSITE" id="PS51483"/>
    </source>
</evidence>
<dbReference type="GO" id="GO:0004826">
    <property type="term" value="F:phenylalanine-tRNA ligase activity"/>
    <property type="evidence" value="ECO:0007669"/>
    <property type="project" value="UniProtKB-UniRule"/>
</dbReference>
<dbReference type="GO" id="GO:0009328">
    <property type="term" value="C:phenylalanine-tRNA ligase complex"/>
    <property type="evidence" value="ECO:0007669"/>
    <property type="project" value="TreeGrafter"/>
</dbReference>
<dbReference type="Pfam" id="PF17759">
    <property type="entry name" value="tRNA_synthFbeta"/>
    <property type="match status" value="1"/>
</dbReference>
<dbReference type="InterPro" id="IPR041616">
    <property type="entry name" value="PheRS_beta_core"/>
</dbReference>